<dbReference type="Pfam" id="PF12796">
    <property type="entry name" value="Ank_2"/>
    <property type="match status" value="1"/>
</dbReference>
<evidence type="ECO:0000256" key="1">
    <source>
        <dbReference type="ARBA" id="ARBA00022737"/>
    </source>
</evidence>
<dbReference type="InterPro" id="IPR002110">
    <property type="entry name" value="Ankyrin_rpt"/>
</dbReference>
<evidence type="ECO:0000256" key="3">
    <source>
        <dbReference type="PROSITE-ProRule" id="PRU00023"/>
    </source>
</evidence>
<dbReference type="OrthoDB" id="341259at2759"/>
<dbReference type="InterPro" id="IPR036770">
    <property type="entry name" value="Ankyrin_rpt-contain_sf"/>
</dbReference>
<dbReference type="KEGG" id="bor:COCMIDRAFT_52760"/>
<dbReference type="GO" id="GO:0005737">
    <property type="term" value="C:cytoplasm"/>
    <property type="evidence" value="ECO:0007669"/>
    <property type="project" value="TreeGrafter"/>
</dbReference>
<dbReference type="Proteomes" id="UP000054032">
    <property type="component" value="Unassembled WGS sequence"/>
</dbReference>
<dbReference type="SUPFAM" id="SSF48403">
    <property type="entry name" value="Ankyrin repeat"/>
    <property type="match status" value="1"/>
</dbReference>
<keyword evidence="2 3" id="KW-0040">ANK repeat</keyword>
<dbReference type="EMBL" id="KI964082">
    <property type="protein sequence ID" value="EUC41883.1"/>
    <property type="molecule type" value="Genomic_DNA"/>
</dbReference>
<dbReference type="GeneID" id="19124556"/>
<accession>W6YWI3</accession>
<dbReference type="PANTHER" id="PTHR24198">
    <property type="entry name" value="ANKYRIN REPEAT AND PROTEIN KINASE DOMAIN-CONTAINING PROTEIN"/>
    <property type="match status" value="1"/>
</dbReference>
<proteinExistence type="predicted"/>
<sequence>TALHLTSMLGMVHHVQQLLQESGTDVNVTNDDLQTPLALAVRNNRARVVELLLHVESIDCEQKDKLGRTPFLIAAELKDTNIMKQLL</sequence>
<name>W6YWI3_COCMI</name>
<feature type="non-terminal residue" evidence="4">
    <location>
        <position position="1"/>
    </location>
</feature>
<gene>
    <name evidence="4" type="ORF">COCMIDRAFT_52760</name>
</gene>
<dbReference type="RefSeq" id="XP_007691607.1">
    <property type="nucleotide sequence ID" value="XM_007693417.1"/>
</dbReference>
<dbReference type="PROSITE" id="PS50088">
    <property type="entry name" value="ANK_REPEAT"/>
    <property type="match status" value="1"/>
</dbReference>
<feature type="non-terminal residue" evidence="4">
    <location>
        <position position="87"/>
    </location>
</feature>
<protein>
    <submittedName>
        <fullName evidence="4">Uncharacterized protein</fullName>
    </submittedName>
</protein>
<keyword evidence="5" id="KW-1185">Reference proteome</keyword>
<keyword evidence="1" id="KW-0677">Repeat</keyword>
<evidence type="ECO:0000313" key="4">
    <source>
        <dbReference type="EMBL" id="EUC41883.1"/>
    </source>
</evidence>
<evidence type="ECO:0000256" key="2">
    <source>
        <dbReference type="ARBA" id="ARBA00023043"/>
    </source>
</evidence>
<dbReference type="HOGENOM" id="CLU_000134_45_3_1"/>
<evidence type="ECO:0000313" key="5">
    <source>
        <dbReference type="Proteomes" id="UP000054032"/>
    </source>
</evidence>
<organism evidence="4 5">
    <name type="scientific">Bipolaris oryzae ATCC 44560</name>
    <dbReference type="NCBI Taxonomy" id="930090"/>
    <lineage>
        <taxon>Eukaryota</taxon>
        <taxon>Fungi</taxon>
        <taxon>Dikarya</taxon>
        <taxon>Ascomycota</taxon>
        <taxon>Pezizomycotina</taxon>
        <taxon>Dothideomycetes</taxon>
        <taxon>Pleosporomycetidae</taxon>
        <taxon>Pleosporales</taxon>
        <taxon>Pleosporineae</taxon>
        <taxon>Pleosporaceae</taxon>
        <taxon>Bipolaris</taxon>
    </lineage>
</organism>
<dbReference type="Gene3D" id="1.25.40.20">
    <property type="entry name" value="Ankyrin repeat-containing domain"/>
    <property type="match status" value="1"/>
</dbReference>
<dbReference type="PANTHER" id="PTHR24198:SF165">
    <property type="entry name" value="ANKYRIN REPEAT-CONTAINING PROTEIN-RELATED"/>
    <property type="match status" value="1"/>
</dbReference>
<reference evidence="4 5" key="1">
    <citation type="journal article" date="2013" name="PLoS Genet.">
        <title>Comparative genome structure, secondary metabolite, and effector coding capacity across Cochliobolus pathogens.</title>
        <authorList>
            <person name="Condon B.J."/>
            <person name="Leng Y."/>
            <person name="Wu D."/>
            <person name="Bushley K.E."/>
            <person name="Ohm R.A."/>
            <person name="Otillar R."/>
            <person name="Martin J."/>
            <person name="Schackwitz W."/>
            <person name="Grimwood J."/>
            <person name="MohdZainudin N."/>
            <person name="Xue C."/>
            <person name="Wang R."/>
            <person name="Manning V.A."/>
            <person name="Dhillon B."/>
            <person name="Tu Z.J."/>
            <person name="Steffenson B.J."/>
            <person name="Salamov A."/>
            <person name="Sun H."/>
            <person name="Lowry S."/>
            <person name="LaButti K."/>
            <person name="Han J."/>
            <person name="Copeland A."/>
            <person name="Lindquist E."/>
            <person name="Barry K."/>
            <person name="Schmutz J."/>
            <person name="Baker S.E."/>
            <person name="Ciuffetti L.M."/>
            <person name="Grigoriev I.V."/>
            <person name="Zhong S."/>
            <person name="Turgeon B.G."/>
        </authorList>
    </citation>
    <scope>NUCLEOTIDE SEQUENCE [LARGE SCALE GENOMIC DNA]</scope>
    <source>
        <strain evidence="4 5">ATCC 44560</strain>
    </source>
</reference>
<feature type="repeat" description="ANK" evidence="3">
    <location>
        <begin position="1"/>
        <end position="31"/>
    </location>
</feature>
<dbReference type="AlphaFoldDB" id="W6YWI3"/>
<dbReference type="PROSITE" id="PS50297">
    <property type="entry name" value="ANK_REP_REGION"/>
    <property type="match status" value="1"/>
</dbReference>